<dbReference type="Gene3D" id="3.30.70.1820">
    <property type="entry name" value="L1 transposable element, RRM domain"/>
    <property type="match status" value="1"/>
</dbReference>
<dbReference type="EMBL" id="CACRXK020003866">
    <property type="protein sequence ID" value="CAB4000559.1"/>
    <property type="molecule type" value="Genomic_DNA"/>
</dbReference>
<dbReference type="OrthoDB" id="5988707at2759"/>
<gene>
    <name evidence="1" type="ORF">PACLA_8A013060</name>
</gene>
<name>A0A7D9E3Z4_PARCT</name>
<protein>
    <submittedName>
        <fullName evidence="1">Uncharacterized protein</fullName>
    </submittedName>
</protein>
<dbReference type="Proteomes" id="UP001152795">
    <property type="component" value="Unassembled WGS sequence"/>
</dbReference>
<keyword evidence="2" id="KW-1185">Reference proteome</keyword>
<comment type="caution">
    <text evidence="1">The sequence shown here is derived from an EMBL/GenBank/DDBJ whole genome shotgun (WGS) entry which is preliminary data.</text>
</comment>
<evidence type="ECO:0000313" key="2">
    <source>
        <dbReference type="Proteomes" id="UP001152795"/>
    </source>
</evidence>
<organism evidence="1 2">
    <name type="scientific">Paramuricea clavata</name>
    <name type="common">Red gorgonian</name>
    <name type="synonym">Violescent sea-whip</name>
    <dbReference type="NCBI Taxonomy" id="317549"/>
    <lineage>
        <taxon>Eukaryota</taxon>
        <taxon>Metazoa</taxon>
        <taxon>Cnidaria</taxon>
        <taxon>Anthozoa</taxon>
        <taxon>Octocorallia</taxon>
        <taxon>Malacalcyonacea</taxon>
        <taxon>Plexauridae</taxon>
        <taxon>Paramuricea</taxon>
    </lineage>
</organism>
<dbReference type="PANTHER" id="PTHR11505">
    <property type="entry name" value="L1 TRANSPOSABLE ELEMENT-RELATED"/>
    <property type="match status" value="1"/>
</dbReference>
<dbReference type="InterPro" id="IPR004244">
    <property type="entry name" value="Transposase_22"/>
</dbReference>
<dbReference type="AlphaFoldDB" id="A0A7D9E3Z4"/>
<accession>A0A7D9E3Z4</accession>
<reference evidence="1" key="1">
    <citation type="submission" date="2020-04" db="EMBL/GenBank/DDBJ databases">
        <authorList>
            <person name="Alioto T."/>
            <person name="Alioto T."/>
            <person name="Gomez Garrido J."/>
        </authorList>
    </citation>
    <scope>NUCLEOTIDE SEQUENCE</scope>
    <source>
        <strain evidence="1">A484AB</strain>
    </source>
</reference>
<evidence type="ECO:0000313" key="1">
    <source>
        <dbReference type="EMBL" id="CAB4000559.1"/>
    </source>
</evidence>
<proteinExistence type="predicted"/>
<sequence>MQLNEKEEETRIEIKEIYDMFKTVMKKLEKLDNIEADMKEFRKSTDYAHEEIADLKNANKTMKADQAKAAEIIEKLERDNNTLRDKVIDIQARSMRDNLLFFNMPESEGENTTEIIHHLLESKMEVEDARNKVKIDRSHWIGKKKAGNNRPRPIVVKFNYHQDREFVRINAKKLKGTKIGISEQFPEEVESIRKTLYPELKKAKAEGKKSKIIRDKLIIEGRVFNNSTRS</sequence>